<name>A0A9Q3I1P1_9BASI</name>
<gene>
    <name evidence="2" type="ORF">O181_064498</name>
</gene>
<proteinExistence type="predicted"/>
<accession>A0A9Q3I1P1</accession>
<evidence type="ECO:0000313" key="3">
    <source>
        <dbReference type="Proteomes" id="UP000765509"/>
    </source>
</evidence>
<keyword evidence="3" id="KW-1185">Reference proteome</keyword>
<feature type="region of interest" description="Disordered" evidence="1">
    <location>
        <begin position="58"/>
        <end position="79"/>
    </location>
</feature>
<sequence>MSSSTFNLNLNLAYFDNPLEYAILAKNLLKSPIPDDNGFEIFDPHGLFSPPCPHLPSEDTQLNSRSLQKDHHPNPLQPQSTSCQICSSLISAATCSWGLDCSKSMLKPHIIRDAFVNLNKNSLHNHSDNPFQSFYIPVPTIFDDTIPNPPPHLTSPLYSPILPCSSLFGRICQFHHSLHSTSNVLASLKLVDEDDQVAGYTLGTIIFCGEFSVVWKAHHIASNQNLSIKIVCCSEPIASADYPPSLLPFSYHSQHQNQINALRKAKPPVMLLHSSLNS</sequence>
<organism evidence="2 3">
    <name type="scientific">Austropuccinia psidii MF-1</name>
    <dbReference type="NCBI Taxonomy" id="1389203"/>
    <lineage>
        <taxon>Eukaryota</taxon>
        <taxon>Fungi</taxon>
        <taxon>Dikarya</taxon>
        <taxon>Basidiomycota</taxon>
        <taxon>Pucciniomycotina</taxon>
        <taxon>Pucciniomycetes</taxon>
        <taxon>Pucciniales</taxon>
        <taxon>Sphaerophragmiaceae</taxon>
        <taxon>Austropuccinia</taxon>
    </lineage>
</organism>
<comment type="caution">
    <text evidence="2">The sequence shown here is derived from an EMBL/GenBank/DDBJ whole genome shotgun (WGS) entry which is preliminary data.</text>
</comment>
<dbReference type="EMBL" id="AVOT02031280">
    <property type="protein sequence ID" value="MBW0524783.1"/>
    <property type="molecule type" value="Genomic_DNA"/>
</dbReference>
<evidence type="ECO:0000313" key="2">
    <source>
        <dbReference type="EMBL" id="MBW0524783.1"/>
    </source>
</evidence>
<dbReference type="AlphaFoldDB" id="A0A9Q3I1P1"/>
<reference evidence="2" key="1">
    <citation type="submission" date="2021-03" db="EMBL/GenBank/DDBJ databases">
        <title>Draft genome sequence of rust myrtle Austropuccinia psidii MF-1, a brazilian biotype.</title>
        <authorList>
            <person name="Quecine M.C."/>
            <person name="Pachon D.M.R."/>
            <person name="Bonatelli M.L."/>
            <person name="Correr F.H."/>
            <person name="Franceschini L.M."/>
            <person name="Leite T.F."/>
            <person name="Margarido G.R.A."/>
            <person name="Almeida C.A."/>
            <person name="Ferrarezi J.A."/>
            <person name="Labate C.A."/>
        </authorList>
    </citation>
    <scope>NUCLEOTIDE SEQUENCE</scope>
    <source>
        <strain evidence="2">MF-1</strain>
    </source>
</reference>
<protein>
    <submittedName>
        <fullName evidence="2">Uncharacterized protein</fullName>
    </submittedName>
</protein>
<evidence type="ECO:0000256" key="1">
    <source>
        <dbReference type="SAM" id="MobiDB-lite"/>
    </source>
</evidence>
<dbReference type="Proteomes" id="UP000765509">
    <property type="component" value="Unassembled WGS sequence"/>
</dbReference>